<sequence>MRKSIGSGLIVMALALSACAPAPMSGSSDGSAPVAATAPAPTAAIYAVRAVQVRVPDTLRVSEANLFYPLADIVWRGDPAGNRYTQVKAIFDAAATRATRPMTKGPRVVAEIDVQRFHCLTEKARYSVGGVHSIEFLLTVRDARTGALIDGPRKVKADLPASGGNRAIAEDAAGMTQKVLITDHLERVIRAELSRPASPAAPATGD</sequence>
<feature type="signal peptide" evidence="1">
    <location>
        <begin position="1"/>
        <end position="22"/>
    </location>
</feature>
<gene>
    <name evidence="2" type="ORF">C5F46_09395</name>
</gene>
<evidence type="ECO:0000256" key="1">
    <source>
        <dbReference type="SAM" id="SignalP"/>
    </source>
</evidence>
<comment type="caution">
    <text evidence="2">The sequence shown here is derived from an EMBL/GenBank/DDBJ whole genome shotgun (WGS) entry which is preliminary data.</text>
</comment>
<keyword evidence="3" id="KW-1185">Reference proteome</keyword>
<dbReference type="RefSeq" id="WP_133618344.1">
    <property type="nucleotide sequence ID" value="NZ_NHSP01000095.1"/>
</dbReference>
<reference evidence="2 3" key="1">
    <citation type="submission" date="2018-03" db="EMBL/GenBank/DDBJ databases">
        <title>Rhodobacter veldkampii.</title>
        <authorList>
            <person name="Meyer T.E."/>
            <person name="Miller S."/>
            <person name="Lodha T."/>
            <person name="Gandham S."/>
            <person name="Chintalapati S."/>
            <person name="Chintalapati V.R."/>
        </authorList>
    </citation>
    <scope>NUCLEOTIDE SEQUENCE [LARGE SCALE GENOMIC DNA]</scope>
    <source>
        <strain evidence="2 3">DSM 11550</strain>
    </source>
</reference>
<feature type="chain" id="PRO_5015592253" description="ABC-type transport auxiliary lipoprotein component domain-containing protein" evidence="1">
    <location>
        <begin position="23"/>
        <end position="206"/>
    </location>
</feature>
<evidence type="ECO:0000313" key="3">
    <source>
        <dbReference type="Proteomes" id="UP000241899"/>
    </source>
</evidence>
<dbReference type="AlphaFoldDB" id="A0A2T4JHR0"/>
<dbReference type="Pfam" id="PF20569">
    <property type="entry name" value="DUF6778"/>
    <property type="match status" value="1"/>
</dbReference>
<proteinExistence type="predicted"/>
<dbReference type="Proteomes" id="UP000241899">
    <property type="component" value="Unassembled WGS sequence"/>
</dbReference>
<keyword evidence="1" id="KW-0732">Signal</keyword>
<protein>
    <recommendedName>
        <fullName evidence="4">ABC-type transport auxiliary lipoprotein component domain-containing protein</fullName>
    </recommendedName>
</protein>
<evidence type="ECO:0000313" key="2">
    <source>
        <dbReference type="EMBL" id="PTE17449.1"/>
    </source>
</evidence>
<dbReference type="EMBL" id="PZKF01000018">
    <property type="protein sequence ID" value="PTE17449.1"/>
    <property type="molecule type" value="Genomic_DNA"/>
</dbReference>
<dbReference type="InterPro" id="IPR046705">
    <property type="entry name" value="DUF6778"/>
</dbReference>
<dbReference type="OrthoDB" id="7836640at2"/>
<organism evidence="2 3">
    <name type="scientific">Phaeovulum veldkampii DSM 11550</name>
    <dbReference type="NCBI Taxonomy" id="1185920"/>
    <lineage>
        <taxon>Bacteria</taxon>
        <taxon>Pseudomonadati</taxon>
        <taxon>Pseudomonadota</taxon>
        <taxon>Alphaproteobacteria</taxon>
        <taxon>Rhodobacterales</taxon>
        <taxon>Paracoccaceae</taxon>
        <taxon>Phaeovulum</taxon>
    </lineage>
</organism>
<name>A0A2T4JHR0_9RHOB</name>
<dbReference type="PROSITE" id="PS51257">
    <property type="entry name" value="PROKAR_LIPOPROTEIN"/>
    <property type="match status" value="1"/>
</dbReference>
<accession>A0A2T4JHR0</accession>
<evidence type="ECO:0008006" key="4">
    <source>
        <dbReference type="Google" id="ProtNLM"/>
    </source>
</evidence>